<accession>D3DFK4</accession>
<dbReference type="FunFam" id="3.20.20.140:FF:000014">
    <property type="entry name" value="5-methylthioadenosine/S-adenosylhomocysteine deaminase"/>
    <property type="match status" value="1"/>
</dbReference>
<comment type="catalytic activity">
    <reaction evidence="4">
        <text>S-adenosyl-L-homocysteine + H2O + H(+) = S-inosyl-L-homocysteine + NH4(+)</text>
        <dbReference type="Rhea" id="RHEA:20716"/>
        <dbReference type="ChEBI" id="CHEBI:15377"/>
        <dbReference type="ChEBI" id="CHEBI:15378"/>
        <dbReference type="ChEBI" id="CHEBI:28938"/>
        <dbReference type="ChEBI" id="CHEBI:57856"/>
        <dbReference type="ChEBI" id="CHEBI:57985"/>
        <dbReference type="EC" id="3.5.4.28"/>
    </reaction>
</comment>
<feature type="binding site" evidence="4">
    <location>
        <position position="205"/>
    </location>
    <ligand>
        <name>Zn(2+)</name>
        <dbReference type="ChEBI" id="CHEBI:29105"/>
    </ligand>
</feature>
<dbReference type="InterPro" id="IPR032466">
    <property type="entry name" value="Metal_Hydrolase"/>
</dbReference>
<comment type="function">
    <text evidence="4">Catalyzes the deamination of 5-methylthioadenosine and S-adenosyl-L-homocysteine into 5-methylthioinosine and S-inosyl-L-homocysteine, respectively. Is also able to deaminate adenosine.</text>
</comment>
<dbReference type="GO" id="GO:0090614">
    <property type="term" value="F:5'-methylthioadenosine deaminase activity"/>
    <property type="evidence" value="ECO:0007669"/>
    <property type="project" value="UniProtKB-UniRule"/>
</dbReference>
<reference evidence="6 7" key="1">
    <citation type="journal article" date="2010" name="J. Bacteriol.">
        <title>Complete genome sequence of the thermophilic, obligately chemolithoautotrophic hydrogen-oxidizing bacterium Hydrogenobacter thermophilus TK-6.</title>
        <authorList>
            <person name="Arai H."/>
            <person name="Kanbe H."/>
            <person name="Ishii M."/>
            <person name="Igarashi Y."/>
        </authorList>
    </citation>
    <scope>NUCLEOTIDE SEQUENCE [LARGE SCALE GENOMIC DNA]</scope>
    <source>
        <strain evidence="7">DSM 6534 / IAM 12695 / TK-6 [Tokyo]</strain>
    </source>
</reference>
<comment type="catalytic activity">
    <reaction evidence="4">
        <text>S-methyl-5'-thioadenosine + H2O + H(+) = S-methyl-5'-thioinosine + NH4(+)</text>
        <dbReference type="Rhea" id="RHEA:25025"/>
        <dbReference type="ChEBI" id="CHEBI:15377"/>
        <dbReference type="ChEBI" id="CHEBI:15378"/>
        <dbReference type="ChEBI" id="CHEBI:17509"/>
        <dbReference type="ChEBI" id="CHEBI:28938"/>
        <dbReference type="ChEBI" id="CHEBI:48595"/>
        <dbReference type="EC" id="3.5.4.31"/>
    </reaction>
</comment>
<dbReference type="PATRIC" id="fig|608538.5.peg.140"/>
<dbReference type="Proteomes" id="UP000002574">
    <property type="component" value="Chromosome"/>
</dbReference>
<dbReference type="EC" id="3.5.4.31" evidence="4"/>
<feature type="binding site" evidence="4">
    <location>
        <position position="208"/>
    </location>
    <ligand>
        <name>substrate</name>
    </ligand>
</feature>
<protein>
    <recommendedName>
        <fullName evidence="4">5-methylthioadenosine/S-adenosylhomocysteine deaminase</fullName>
        <shortName evidence="4">MTA/SAH deaminase</shortName>
        <ecNumber evidence="4">3.5.4.28</ecNumber>
        <ecNumber evidence="4">3.5.4.31</ecNumber>
    </recommendedName>
</protein>
<dbReference type="SUPFAM" id="SSF51338">
    <property type="entry name" value="Composite domain of metallo-dependent hydrolases"/>
    <property type="match status" value="1"/>
</dbReference>
<dbReference type="InterPro" id="IPR023512">
    <property type="entry name" value="Deaminase_MtaD/DadD"/>
</dbReference>
<dbReference type="Pfam" id="PF01979">
    <property type="entry name" value="Amidohydro_1"/>
    <property type="match status" value="1"/>
</dbReference>
<comment type="similarity">
    <text evidence="4">Belongs to the metallo-dependent hydrolases superfamily. MTA/SAH deaminase family.</text>
</comment>
<dbReference type="KEGG" id="hte:Hydth_0140"/>
<dbReference type="AlphaFoldDB" id="D3DFK4"/>
<dbReference type="OrthoDB" id="9807210at2"/>
<evidence type="ECO:0000259" key="5">
    <source>
        <dbReference type="Pfam" id="PF01979"/>
    </source>
</evidence>
<dbReference type="Gene3D" id="2.30.40.10">
    <property type="entry name" value="Urease, subunit C, domain 1"/>
    <property type="match status" value="1"/>
</dbReference>
<feature type="binding site" evidence="4">
    <location>
        <position position="56"/>
    </location>
    <ligand>
        <name>Zn(2+)</name>
        <dbReference type="ChEBI" id="CHEBI:29105"/>
    </ligand>
</feature>
<dbReference type="CDD" id="cd01298">
    <property type="entry name" value="ATZ_TRZ_like"/>
    <property type="match status" value="1"/>
</dbReference>
<proteinExistence type="inferred from homology"/>
<evidence type="ECO:0000256" key="4">
    <source>
        <dbReference type="HAMAP-Rule" id="MF_01281"/>
    </source>
</evidence>
<organism evidence="6 7">
    <name type="scientific">Hydrogenobacter thermophilus (strain DSM 6534 / IAM 12695 / TK-6)</name>
    <dbReference type="NCBI Taxonomy" id="608538"/>
    <lineage>
        <taxon>Bacteria</taxon>
        <taxon>Pseudomonadati</taxon>
        <taxon>Aquificota</taxon>
        <taxon>Aquificia</taxon>
        <taxon>Aquificales</taxon>
        <taxon>Aquificaceae</taxon>
        <taxon>Hydrogenobacter</taxon>
    </lineage>
</organism>
<feature type="binding site" evidence="4">
    <location>
        <position position="293"/>
    </location>
    <ligand>
        <name>Zn(2+)</name>
        <dbReference type="ChEBI" id="CHEBI:29105"/>
    </ligand>
</feature>
<dbReference type="KEGG" id="hth:HTH_0139"/>
<dbReference type="SUPFAM" id="SSF51556">
    <property type="entry name" value="Metallo-dependent hydrolases"/>
    <property type="match status" value="1"/>
</dbReference>
<evidence type="ECO:0000256" key="2">
    <source>
        <dbReference type="ARBA" id="ARBA00022801"/>
    </source>
</evidence>
<evidence type="ECO:0000256" key="3">
    <source>
        <dbReference type="ARBA" id="ARBA00022833"/>
    </source>
</evidence>
<feature type="binding site" evidence="4">
    <location>
        <position position="178"/>
    </location>
    <ligand>
        <name>substrate</name>
    </ligand>
</feature>
<dbReference type="EC" id="3.5.4.28" evidence="4"/>
<comment type="cofactor">
    <cofactor evidence="4">
        <name>Zn(2+)</name>
        <dbReference type="ChEBI" id="CHEBI:29105"/>
    </cofactor>
    <text evidence="4">Binds 1 zinc ion per subunit.</text>
</comment>
<gene>
    <name evidence="4" type="primary">mtaD</name>
    <name evidence="6" type="ordered locus">HTH_0139</name>
</gene>
<sequence length="432" mass="48293">MLDILIKQAIVPDRGIFDIAIKEGRIIRIERDIKEEARHTIRADGKIAIPSFANMHTHISMSLLRGIGSDLTLMDWLQKVIWVLEAEFVSPEFVRDGALLGIAESIMSGTTLLMDMYFFEEAVAQVALSAGIRVGLGFGILDFPTKVASGPEEYLKRAEEFIKTFKGEELVFPVLCPHAPYTCSPTTLLKVKELAEREGVLIHTHVAETKSEVEGVKEKYGKTPVKHLESLGFVSDRVLMAHMVWLDEEEKAIVKERGAKVLHCPESNLKLASGIAPVWEYISMGIHVCLGTDGPASNDNLDMLEEMSLMAKLQKGYSLSAKAMDARTALKIATENGFLACGIKAGKIEEGYEADLILIDTQKPHLQPLYDPVAQIVYSAKSSDIDTVICRGKVIMERRELKTIDMEELLHIAKKWREKITGFMREKNMLYF</sequence>
<name>D3DFK4_HYDTT</name>
<feature type="binding site" evidence="4">
    <location>
        <position position="293"/>
    </location>
    <ligand>
        <name>substrate</name>
    </ligand>
</feature>
<evidence type="ECO:0000313" key="6">
    <source>
        <dbReference type="EMBL" id="BAI68606.1"/>
    </source>
</evidence>
<keyword evidence="3 4" id="KW-0862">Zinc</keyword>
<dbReference type="PANTHER" id="PTHR43794:SF11">
    <property type="entry name" value="AMIDOHYDROLASE-RELATED DOMAIN-CONTAINING PROTEIN"/>
    <property type="match status" value="1"/>
</dbReference>
<keyword evidence="7" id="KW-1185">Reference proteome</keyword>
<dbReference type="RefSeq" id="WP_012962789.1">
    <property type="nucleotide sequence ID" value="NC_013799.1"/>
</dbReference>
<dbReference type="InterPro" id="IPR050287">
    <property type="entry name" value="MTA/SAH_deaminase"/>
</dbReference>
<dbReference type="STRING" id="608538.HTH_0139"/>
<keyword evidence="1 4" id="KW-0479">Metal-binding</keyword>
<dbReference type="InterPro" id="IPR011059">
    <property type="entry name" value="Metal-dep_hydrolase_composite"/>
</dbReference>
<dbReference type="PANTHER" id="PTHR43794">
    <property type="entry name" value="AMINOHYDROLASE SSNA-RELATED"/>
    <property type="match status" value="1"/>
</dbReference>
<dbReference type="EMBL" id="AP011112">
    <property type="protein sequence ID" value="BAI68606.1"/>
    <property type="molecule type" value="Genomic_DNA"/>
</dbReference>
<feature type="binding site" evidence="4">
    <location>
        <position position="85"/>
    </location>
    <ligand>
        <name>substrate</name>
    </ligand>
</feature>
<evidence type="ECO:0000256" key="1">
    <source>
        <dbReference type="ARBA" id="ARBA00022723"/>
    </source>
</evidence>
<dbReference type="Gene3D" id="3.20.20.140">
    <property type="entry name" value="Metal-dependent hydrolases"/>
    <property type="match status" value="1"/>
</dbReference>
<keyword evidence="2 4" id="KW-0378">Hydrolase</keyword>
<evidence type="ECO:0000313" key="7">
    <source>
        <dbReference type="Proteomes" id="UP000002574"/>
    </source>
</evidence>
<dbReference type="GO" id="GO:0046872">
    <property type="term" value="F:metal ion binding"/>
    <property type="evidence" value="ECO:0007669"/>
    <property type="project" value="UniProtKB-KW"/>
</dbReference>
<feature type="binding site" evidence="4">
    <location>
        <position position="58"/>
    </location>
    <ligand>
        <name>Zn(2+)</name>
        <dbReference type="ChEBI" id="CHEBI:29105"/>
    </ligand>
</feature>
<dbReference type="GO" id="GO:0050270">
    <property type="term" value="F:S-adenosylhomocysteine deaminase activity"/>
    <property type="evidence" value="ECO:0007669"/>
    <property type="project" value="UniProtKB-UniRule"/>
</dbReference>
<dbReference type="InterPro" id="IPR006680">
    <property type="entry name" value="Amidohydro-rel"/>
</dbReference>
<comment type="caution">
    <text evidence="4">Lacks conserved residue(s) required for the propagation of feature annotation.</text>
</comment>
<dbReference type="eggNOG" id="COG0402">
    <property type="taxonomic scope" value="Bacteria"/>
</dbReference>
<feature type="domain" description="Amidohydrolase-related" evidence="5">
    <location>
        <begin position="47"/>
        <end position="394"/>
    </location>
</feature>
<dbReference type="HAMAP" id="MF_01281">
    <property type="entry name" value="MTA_SAH_deamin"/>
    <property type="match status" value="1"/>
</dbReference>